<name>A0AAV3RKK9_LITER</name>
<organism evidence="2 3">
    <name type="scientific">Lithospermum erythrorhizon</name>
    <name type="common">Purple gromwell</name>
    <name type="synonym">Lithospermum officinale var. erythrorhizon</name>
    <dbReference type="NCBI Taxonomy" id="34254"/>
    <lineage>
        <taxon>Eukaryota</taxon>
        <taxon>Viridiplantae</taxon>
        <taxon>Streptophyta</taxon>
        <taxon>Embryophyta</taxon>
        <taxon>Tracheophyta</taxon>
        <taxon>Spermatophyta</taxon>
        <taxon>Magnoliopsida</taxon>
        <taxon>eudicotyledons</taxon>
        <taxon>Gunneridae</taxon>
        <taxon>Pentapetalae</taxon>
        <taxon>asterids</taxon>
        <taxon>lamiids</taxon>
        <taxon>Boraginales</taxon>
        <taxon>Boraginaceae</taxon>
        <taxon>Boraginoideae</taxon>
        <taxon>Lithospermeae</taxon>
        <taxon>Lithospermum</taxon>
    </lineage>
</organism>
<evidence type="ECO:0000313" key="2">
    <source>
        <dbReference type="EMBL" id="GAA0178686.1"/>
    </source>
</evidence>
<comment type="caution">
    <text evidence="2">The sequence shown here is derived from an EMBL/GenBank/DDBJ whole genome shotgun (WGS) entry which is preliminary data.</text>
</comment>
<gene>
    <name evidence="2" type="ORF">LIER_42183</name>
</gene>
<sequence length="68" mass="7603">MRLPFSDFVNDLLEHINRAPGQIHPIGWLSITIFQVACKKAGVQAIVPMFGSLFSAKHRPFEPQQSSP</sequence>
<dbReference type="Pfam" id="PF04195">
    <property type="entry name" value="Transposase_28"/>
    <property type="match status" value="1"/>
</dbReference>
<reference evidence="2 3" key="1">
    <citation type="submission" date="2024-01" db="EMBL/GenBank/DDBJ databases">
        <title>The complete chloroplast genome sequence of Lithospermum erythrorhizon: insights into the phylogenetic relationship among Boraginaceae species and the maternal lineages of purple gromwells.</title>
        <authorList>
            <person name="Okada T."/>
            <person name="Watanabe K."/>
        </authorList>
    </citation>
    <scope>NUCLEOTIDE SEQUENCE [LARGE SCALE GENOMIC DNA]</scope>
</reference>
<protein>
    <recommendedName>
        <fullName evidence="1">Transposase (putative) gypsy type domain-containing protein</fullName>
    </recommendedName>
</protein>
<accession>A0AAV3RKK9</accession>
<dbReference type="Proteomes" id="UP001454036">
    <property type="component" value="Unassembled WGS sequence"/>
</dbReference>
<proteinExistence type="predicted"/>
<dbReference type="InterPro" id="IPR007321">
    <property type="entry name" value="Transposase_28"/>
</dbReference>
<dbReference type="AlphaFoldDB" id="A0AAV3RKK9"/>
<evidence type="ECO:0000313" key="3">
    <source>
        <dbReference type="Proteomes" id="UP001454036"/>
    </source>
</evidence>
<feature type="domain" description="Transposase (putative) gypsy type" evidence="1">
    <location>
        <begin position="1"/>
        <end position="57"/>
    </location>
</feature>
<evidence type="ECO:0000259" key="1">
    <source>
        <dbReference type="Pfam" id="PF04195"/>
    </source>
</evidence>
<keyword evidence="3" id="KW-1185">Reference proteome</keyword>
<dbReference type="EMBL" id="BAABME010028371">
    <property type="protein sequence ID" value="GAA0178686.1"/>
    <property type="molecule type" value="Genomic_DNA"/>
</dbReference>